<evidence type="ECO:0000313" key="1">
    <source>
        <dbReference type="EMBL" id="SBT57980.1"/>
    </source>
</evidence>
<dbReference type="Proteomes" id="UP000078550">
    <property type="component" value="Unassembled WGS sequence"/>
</dbReference>
<proteinExistence type="predicted"/>
<gene>
    <name evidence="1" type="ORF">POVWA2_082580</name>
</gene>
<protein>
    <submittedName>
        <fullName evidence="1">PIR Superfamily Protein</fullName>
    </submittedName>
</protein>
<sequence length="326" mass="38793">MPREKEKAKNIYKFCINSHYYETLVQYVNGKNKEVKEEKNCDNIVVDTQLYEDVSTEDVCKEFKYLYKSFGKYHGKEISLNGTFTDYDCNFLNYWLNDKLRKKVNDDSNHIKLFYEKIKEQGKTFYCDDTKMEDYMHVIDPEILQNMKILYELYHTKQKILDIMLKEDISSSEMSKCPEYIGICQEKYREGLDKCHSVYDDFYKALKLFKMDYKYGIEKETDKSGCCNISDNFRLPEYDPVPEKEKEKRIMTIKISSILSVLSLALPLIYKFTPFGPFLRGKINMVRNRWFNPDENGEELLSLSTDIEDNISDNEEYNIGYYSETN</sequence>
<dbReference type="InterPro" id="IPR008780">
    <property type="entry name" value="Plasmodium_Vir"/>
</dbReference>
<name>A0A1A9APF7_PLAOA</name>
<accession>A0A1A9APF7</accession>
<evidence type="ECO:0000313" key="2">
    <source>
        <dbReference type="Proteomes" id="UP000078550"/>
    </source>
</evidence>
<dbReference type="EMBL" id="FLRE01002111">
    <property type="protein sequence ID" value="SBT57980.1"/>
    <property type="molecule type" value="Genomic_DNA"/>
</dbReference>
<dbReference type="AlphaFoldDB" id="A0A1A9APF7"/>
<dbReference type="Pfam" id="PF05795">
    <property type="entry name" value="Plasmodium_Vir"/>
    <property type="match status" value="1"/>
</dbReference>
<organism evidence="1 2">
    <name type="scientific">Plasmodium ovale wallikeri</name>
    <dbReference type="NCBI Taxonomy" id="864142"/>
    <lineage>
        <taxon>Eukaryota</taxon>
        <taxon>Sar</taxon>
        <taxon>Alveolata</taxon>
        <taxon>Apicomplexa</taxon>
        <taxon>Aconoidasida</taxon>
        <taxon>Haemosporida</taxon>
        <taxon>Plasmodiidae</taxon>
        <taxon>Plasmodium</taxon>
        <taxon>Plasmodium (Plasmodium)</taxon>
    </lineage>
</organism>
<reference evidence="2" key="1">
    <citation type="submission" date="2016-05" db="EMBL/GenBank/DDBJ databases">
        <authorList>
            <person name="Naeem Raeece"/>
        </authorList>
    </citation>
    <scope>NUCLEOTIDE SEQUENCE [LARGE SCALE GENOMIC DNA]</scope>
</reference>